<dbReference type="SUPFAM" id="SSF54928">
    <property type="entry name" value="RNA-binding domain, RBD"/>
    <property type="match status" value="2"/>
</dbReference>
<feature type="compositionally biased region" description="Basic residues" evidence="4">
    <location>
        <begin position="1"/>
        <end position="10"/>
    </location>
</feature>
<evidence type="ECO:0000313" key="7">
    <source>
        <dbReference type="Proteomes" id="UP000267096"/>
    </source>
</evidence>
<evidence type="ECO:0000256" key="4">
    <source>
        <dbReference type="SAM" id="MobiDB-lite"/>
    </source>
</evidence>
<proteinExistence type="predicted"/>
<dbReference type="InterPro" id="IPR000504">
    <property type="entry name" value="RRM_dom"/>
</dbReference>
<dbReference type="Gene3D" id="3.30.70.330">
    <property type="match status" value="2"/>
</dbReference>
<dbReference type="Proteomes" id="UP000267096">
    <property type="component" value="Unassembled WGS sequence"/>
</dbReference>
<evidence type="ECO:0000313" key="8">
    <source>
        <dbReference type="WBParaSite" id="ASIM_0000142901-mRNA-1"/>
    </source>
</evidence>
<evidence type="ECO:0000259" key="5">
    <source>
        <dbReference type="PROSITE" id="PS50102"/>
    </source>
</evidence>
<dbReference type="PANTHER" id="PTHR23236">
    <property type="entry name" value="EUKARYOTIC TRANSLATION INITIATION FACTOR 4B/4H"/>
    <property type="match status" value="1"/>
</dbReference>
<dbReference type="InterPro" id="IPR035979">
    <property type="entry name" value="RBD_domain_sf"/>
</dbReference>
<feature type="compositionally biased region" description="Polar residues" evidence="4">
    <location>
        <begin position="57"/>
        <end position="66"/>
    </location>
</feature>
<feature type="region of interest" description="Disordered" evidence="4">
    <location>
        <begin position="258"/>
        <end position="349"/>
    </location>
</feature>
<name>A0A0M3J1M6_ANISI</name>
<dbReference type="PANTHER" id="PTHR23236:SF119">
    <property type="entry name" value="NUCLEAR RNA-BINDING PROTEIN SART-3"/>
    <property type="match status" value="1"/>
</dbReference>
<keyword evidence="2 3" id="KW-0694">RNA-binding</keyword>
<dbReference type="Pfam" id="PF00076">
    <property type="entry name" value="RRM_1"/>
    <property type="match status" value="2"/>
</dbReference>
<feature type="compositionally biased region" description="Basic and acidic residues" evidence="4">
    <location>
        <begin position="313"/>
        <end position="331"/>
    </location>
</feature>
<reference evidence="6 7" key="2">
    <citation type="submission" date="2018-11" db="EMBL/GenBank/DDBJ databases">
        <authorList>
            <consortium name="Pathogen Informatics"/>
        </authorList>
    </citation>
    <scope>NUCLEOTIDE SEQUENCE [LARGE SCALE GENOMIC DNA]</scope>
</reference>
<feature type="domain" description="RRM" evidence="5">
    <location>
        <begin position="165"/>
        <end position="260"/>
    </location>
</feature>
<evidence type="ECO:0000256" key="2">
    <source>
        <dbReference type="ARBA" id="ARBA00022884"/>
    </source>
</evidence>
<dbReference type="GO" id="GO:0003723">
    <property type="term" value="F:RNA binding"/>
    <property type="evidence" value="ECO:0007669"/>
    <property type="project" value="UniProtKB-UniRule"/>
</dbReference>
<dbReference type="EMBL" id="UYRR01001318">
    <property type="protein sequence ID" value="VDK18629.1"/>
    <property type="molecule type" value="Genomic_DNA"/>
</dbReference>
<dbReference type="AlphaFoldDB" id="A0A0M3J1M6"/>
<reference evidence="8" key="1">
    <citation type="submission" date="2017-02" db="UniProtKB">
        <authorList>
            <consortium name="WormBaseParasite"/>
        </authorList>
    </citation>
    <scope>IDENTIFICATION</scope>
</reference>
<feature type="domain" description="RRM" evidence="5">
    <location>
        <begin position="72"/>
        <end position="146"/>
    </location>
</feature>
<feature type="compositionally biased region" description="Basic and acidic residues" evidence="4">
    <location>
        <begin position="11"/>
        <end position="27"/>
    </location>
</feature>
<dbReference type="WBParaSite" id="ASIM_0000142901-mRNA-1">
    <property type="protein sequence ID" value="ASIM_0000142901-mRNA-1"/>
    <property type="gene ID" value="ASIM_0000142901"/>
</dbReference>
<keyword evidence="1" id="KW-0677">Repeat</keyword>
<sequence length="349" mass="38161">MPAIAPKKKPIKQERCSTDRAVKKPAEIDSEAASIPSSSRNGTDGSGVAGRSAVAKSGSSEGNTTAGAAAEKTVFISNLDFKLPKERIMEVFPNAKEVRFIHRGMSKLHKGFGYVDFETVEEACAALSKDRHLIDGRPMYVSENRPHEHRGEHSEFRYATNLEKNKIFVGNVHYDATEEQLKEVFTAYGVIRDVRIVTHKSGRSKGFAYIEFEDEASASAAVKAATEEIVLLGKNFALLLRLGESRLHLERKLSVALSNPPKKKDPIAAAAAPSRIASSSVSHQRNKIDLLVPRALARSKPETNSSKSTAHQGSEETTNKGGVEDQQKESGKPIATKLSNDQFRSMFSK</sequence>
<gene>
    <name evidence="6" type="ORF">ASIM_LOCUS1309</name>
</gene>
<accession>A0A0M3J1M6</accession>
<feature type="compositionally biased region" description="Polar residues" evidence="4">
    <location>
        <begin position="302"/>
        <end position="312"/>
    </location>
</feature>
<dbReference type="SMART" id="SM00360">
    <property type="entry name" value="RRM"/>
    <property type="match status" value="2"/>
</dbReference>
<organism evidence="8">
    <name type="scientific">Anisakis simplex</name>
    <name type="common">Herring worm</name>
    <dbReference type="NCBI Taxonomy" id="6269"/>
    <lineage>
        <taxon>Eukaryota</taxon>
        <taxon>Metazoa</taxon>
        <taxon>Ecdysozoa</taxon>
        <taxon>Nematoda</taxon>
        <taxon>Chromadorea</taxon>
        <taxon>Rhabditida</taxon>
        <taxon>Spirurina</taxon>
        <taxon>Ascaridomorpha</taxon>
        <taxon>Ascaridoidea</taxon>
        <taxon>Anisakidae</taxon>
        <taxon>Anisakis</taxon>
        <taxon>Anisakis simplex complex</taxon>
    </lineage>
</organism>
<protein>
    <submittedName>
        <fullName evidence="8">RNA-binding protein 4F (inferred by orthology to a D. melanogaster protein)</fullName>
    </submittedName>
</protein>
<evidence type="ECO:0000256" key="3">
    <source>
        <dbReference type="PROSITE-ProRule" id="PRU00176"/>
    </source>
</evidence>
<dbReference type="InterPro" id="IPR012677">
    <property type="entry name" value="Nucleotide-bd_a/b_plait_sf"/>
</dbReference>
<evidence type="ECO:0000256" key="1">
    <source>
        <dbReference type="ARBA" id="ARBA00022737"/>
    </source>
</evidence>
<feature type="region of interest" description="Disordered" evidence="4">
    <location>
        <begin position="1"/>
        <end position="66"/>
    </location>
</feature>
<dbReference type="OrthoDB" id="6921389at2759"/>
<feature type="compositionally biased region" description="Polar residues" evidence="4">
    <location>
        <begin position="337"/>
        <end position="349"/>
    </location>
</feature>
<keyword evidence="7" id="KW-1185">Reference proteome</keyword>
<evidence type="ECO:0000313" key="6">
    <source>
        <dbReference type="EMBL" id="VDK18629.1"/>
    </source>
</evidence>
<feature type="compositionally biased region" description="Low complexity" evidence="4">
    <location>
        <begin position="267"/>
        <end position="280"/>
    </location>
</feature>
<dbReference type="PROSITE" id="PS50102">
    <property type="entry name" value="RRM"/>
    <property type="match status" value="2"/>
</dbReference>